<keyword evidence="1" id="KW-0012">Acyltransferase</keyword>
<dbReference type="EMBL" id="JAVIZJ010000004">
    <property type="protein sequence ID" value="MDR6210016.1"/>
    <property type="molecule type" value="Genomic_DNA"/>
</dbReference>
<protein>
    <submittedName>
        <fullName evidence="1">Polyhydroxyalkanoate synthase</fullName>
        <ecNumber evidence="1">2.3.1.-</ecNumber>
    </submittedName>
</protein>
<organism evidence="1 2">
    <name type="scientific">Nocardioides zeae</name>
    <dbReference type="NCBI Taxonomy" id="1457234"/>
    <lineage>
        <taxon>Bacteria</taxon>
        <taxon>Bacillati</taxon>
        <taxon>Actinomycetota</taxon>
        <taxon>Actinomycetes</taxon>
        <taxon>Propionibacteriales</taxon>
        <taxon>Nocardioidaceae</taxon>
        <taxon>Nocardioides</taxon>
    </lineage>
</organism>
<dbReference type="Proteomes" id="UP001261666">
    <property type="component" value="Unassembled WGS sequence"/>
</dbReference>
<dbReference type="EC" id="2.3.1.-" evidence="1"/>
<accession>A0ACC6IGX0</accession>
<evidence type="ECO:0000313" key="1">
    <source>
        <dbReference type="EMBL" id="MDR6210016.1"/>
    </source>
</evidence>
<name>A0ACC6IGX0_9ACTN</name>
<comment type="caution">
    <text evidence="1">The sequence shown here is derived from an EMBL/GenBank/DDBJ whole genome shotgun (WGS) entry which is preliminary data.</text>
</comment>
<reference evidence="1" key="1">
    <citation type="submission" date="2023-08" db="EMBL/GenBank/DDBJ databases">
        <title>Functional and genomic diversity of the sorghum phyllosphere microbiome.</title>
        <authorList>
            <person name="Shade A."/>
        </authorList>
    </citation>
    <scope>NUCLEOTIDE SEQUENCE</scope>
    <source>
        <strain evidence="1">SORGH_AS_0885</strain>
    </source>
</reference>
<proteinExistence type="predicted"/>
<sequence length="387" mass="41572">MRARLRHTRATACYRRVIILGMLDGRTILARSRVVRSAARNAWAVSWLGPGVERPRPHPSEVVHDAPHAQLRRFTSSTPTTGRPVLLVPPLAVPATCWDLRPGQSLAAYLAEGDGQQDRAARPTYVVDYGDITFADRQLGFEDFACRIVPDAVRRVSDLHGGGPVHLVGWSLGGTISLLAGSAQPELPIASITALGTPIDYGLNASARPLRWLDERLGSRVMTAPTALLGGVPAPLVQLVYRGLAPTRELKKPWFLLSNLADTETLARSEAIDQFMAAMPGYPGRLYHQMHTRLIVRRELATGTVHLGRGVVVELDRLVAPVTLVGSTTDAVASAAAVEAGTRSFPSAATMRYVEVSGFSHLGLVAGSAARHHTWPAVVAQLEAADG</sequence>
<keyword evidence="2" id="KW-1185">Reference proteome</keyword>
<gene>
    <name evidence="1" type="ORF">QE364_001723</name>
</gene>
<keyword evidence="1" id="KW-0808">Transferase</keyword>
<evidence type="ECO:0000313" key="2">
    <source>
        <dbReference type="Proteomes" id="UP001261666"/>
    </source>
</evidence>